<dbReference type="KEGG" id="dma:DMR_15430"/>
<dbReference type="GO" id="GO:0043190">
    <property type="term" value="C:ATP-binding cassette (ABC) transporter complex"/>
    <property type="evidence" value="ECO:0007669"/>
    <property type="project" value="InterPro"/>
</dbReference>
<dbReference type="PANTHER" id="PTHR35841:SF1">
    <property type="entry name" value="PHOSPHONATES-BINDING PERIPLASMIC PROTEIN"/>
    <property type="match status" value="1"/>
</dbReference>
<dbReference type="eggNOG" id="COG3221">
    <property type="taxonomic scope" value="Bacteria"/>
</dbReference>
<gene>
    <name evidence="4" type="ordered locus">DMR_15430</name>
</gene>
<dbReference type="SUPFAM" id="SSF53850">
    <property type="entry name" value="Periplasmic binding protein-like II"/>
    <property type="match status" value="1"/>
</dbReference>
<dbReference type="STRING" id="573370.DMR_15430"/>
<reference evidence="4 5" key="1">
    <citation type="journal article" date="2009" name="Genome Res.">
        <title>Whole genome sequence of Desulfovibrio magneticus strain RS-1 revealed common gene clusters in magnetotactic bacteria.</title>
        <authorList>
            <person name="Nakazawa H."/>
            <person name="Arakaki A."/>
            <person name="Narita-Yamada S."/>
            <person name="Yashiro I."/>
            <person name="Jinno K."/>
            <person name="Aoki N."/>
            <person name="Tsuruyama A."/>
            <person name="Okamura Y."/>
            <person name="Tanikawa S."/>
            <person name="Fujita N."/>
            <person name="Takeyama H."/>
            <person name="Matsunaga T."/>
        </authorList>
    </citation>
    <scope>NUCLEOTIDE SEQUENCE [LARGE SCALE GENOMIC DNA]</scope>
    <source>
        <strain evidence="5">ATCC 700980 / DSM 13731 / RS-1</strain>
    </source>
</reference>
<protein>
    <recommendedName>
        <fullName evidence="6">Phosphate/phosphite/phosphonate ABC transporter substrate-binding protein</fullName>
    </recommendedName>
</protein>
<feature type="signal peptide" evidence="3">
    <location>
        <begin position="1"/>
        <end position="24"/>
    </location>
</feature>
<dbReference type="EMBL" id="AP010904">
    <property type="protein sequence ID" value="BAH75034.1"/>
    <property type="molecule type" value="Genomic_DNA"/>
</dbReference>
<dbReference type="GO" id="GO:0055085">
    <property type="term" value="P:transmembrane transport"/>
    <property type="evidence" value="ECO:0007669"/>
    <property type="project" value="InterPro"/>
</dbReference>
<dbReference type="Pfam" id="PF12974">
    <property type="entry name" value="Phosphonate-bd"/>
    <property type="match status" value="1"/>
</dbReference>
<comment type="similarity">
    <text evidence="1">Belongs to the phosphate/phosphite/phosphonate binding protein family.</text>
</comment>
<evidence type="ECO:0000256" key="2">
    <source>
        <dbReference type="ARBA" id="ARBA00022729"/>
    </source>
</evidence>
<dbReference type="AlphaFoldDB" id="C4XNR6"/>
<dbReference type="PANTHER" id="PTHR35841">
    <property type="entry name" value="PHOSPHONATES-BINDING PERIPLASMIC PROTEIN"/>
    <property type="match status" value="1"/>
</dbReference>
<organism evidence="4 5">
    <name type="scientific">Solidesulfovibrio magneticus (strain ATCC 700980 / DSM 13731 / RS-1)</name>
    <name type="common">Desulfovibrio magneticus</name>
    <dbReference type="NCBI Taxonomy" id="573370"/>
    <lineage>
        <taxon>Bacteria</taxon>
        <taxon>Pseudomonadati</taxon>
        <taxon>Thermodesulfobacteriota</taxon>
        <taxon>Desulfovibrionia</taxon>
        <taxon>Desulfovibrionales</taxon>
        <taxon>Desulfovibrionaceae</taxon>
        <taxon>Solidesulfovibrio</taxon>
    </lineage>
</organism>
<evidence type="ECO:0000256" key="1">
    <source>
        <dbReference type="ARBA" id="ARBA00007162"/>
    </source>
</evidence>
<feature type="chain" id="PRO_5002943724" description="Phosphate/phosphite/phosphonate ABC transporter substrate-binding protein" evidence="3">
    <location>
        <begin position="25"/>
        <end position="310"/>
    </location>
</feature>
<dbReference type="Gene3D" id="3.40.190.10">
    <property type="entry name" value="Periplasmic binding protein-like II"/>
    <property type="match status" value="2"/>
</dbReference>
<dbReference type="Proteomes" id="UP000009071">
    <property type="component" value="Chromosome"/>
</dbReference>
<evidence type="ECO:0000313" key="5">
    <source>
        <dbReference type="Proteomes" id="UP000009071"/>
    </source>
</evidence>
<dbReference type="NCBIfam" id="TIGR01098">
    <property type="entry name" value="3A0109s03R"/>
    <property type="match status" value="1"/>
</dbReference>
<sequence length="310" mass="33251">MAMRRPFWLLVAAVLLCLAYGCSGDDGGYVDFSKPTPAGVQGGDKAAAGQRPLRLAVASVSSPGETIKSLRTIAEALSRRTGRQIVLVQRKTYAEVNLLLANDDADIAFVSTGAYSAYRGQAPIDVLVMTEFQGSATYDAQLIVPADSPARSLEDLQGKVFAFTDPLSFSGHMAVMDALRRLGSSPERHFSRYFYTSSHDRAIQAVASRIADGASIDNQILDVAIQKMPELANKVRVVATLGVNPSGPVVAAAGLDPRLKDALRDIFLDLHRDPAQAEALRTLAISRFTPPVPGAYDALRALYDRIGGFL</sequence>
<dbReference type="CDD" id="cd13571">
    <property type="entry name" value="PBP2_PnhD_1"/>
    <property type="match status" value="1"/>
</dbReference>
<dbReference type="HOGENOM" id="CLU_051472_4_0_7"/>
<dbReference type="InterPro" id="IPR005770">
    <property type="entry name" value="PhnD"/>
</dbReference>
<dbReference type="PROSITE" id="PS51257">
    <property type="entry name" value="PROKAR_LIPOPROTEIN"/>
    <property type="match status" value="1"/>
</dbReference>
<name>C4XNR6_SOLM1</name>
<evidence type="ECO:0000313" key="4">
    <source>
        <dbReference type="EMBL" id="BAH75034.1"/>
    </source>
</evidence>
<accession>C4XNR6</accession>
<keyword evidence="5" id="KW-1185">Reference proteome</keyword>
<evidence type="ECO:0008006" key="6">
    <source>
        <dbReference type="Google" id="ProtNLM"/>
    </source>
</evidence>
<evidence type="ECO:0000256" key="3">
    <source>
        <dbReference type="SAM" id="SignalP"/>
    </source>
</evidence>
<proteinExistence type="inferred from homology"/>
<keyword evidence="2 3" id="KW-0732">Signal</keyword>